<reference evidence="2 3" key="1">
    <citation type="journal article" date="2013" name="Curr. Biol.">
        <title>Shared signatures of parasitism and phylogenomics unite Cryptomycota and microsporidia.</title>
        <authorList>
            <person name="James T.Y."/>
            <person name="Pelin A."/>
            <person name="Bonen L."/>
            <person name="Ahrendt S."/>
            <person name="Sain D."/>
            <person name="Corradi N."/>
            <person name="Stajich J.E."/>
        </authorList>
    </citation>
    <scope>NUCLEOTIDE SEQUENCE [LARGE SCALE GENOMIC DNA]</scope>
    <source>
        <strain evidence="2 3">CSF55</strain>
    </source>
</reference>
<dbReference type="SUPFAM" id="SSF50978">
    <property type="entry name" value="WD40 repeat-like"/>
    <property type="match status" value="1"/>
</dbReference>
<dbReference type="Proteomes" id="UP000030755">
    <property type="component" value="Unassembled WGS sequence"/>
</dbReference>
<protein>
    <recommendedName>
        <fullName evidence="4">WD40 repeat-like protein</fullName>
    </recommendedName>
</protein>
<feature type="region of interest" description="Disordered" evidence="1">
    <location>
        <begin position="1"/>
        <end position="32"/>
    </location>
</feature>
<dbReference type="InterPro" id="IPR036322">
    <property type="entry name" value="WD40_repeat_dom_sf"/>
</dbReference>
<evidence type="ECO:0000313" key="2">
    <source>
        <dbReference type="EMBL" id="EPZ33351.1"/>
    </source>
</evidence>
<dbReference type="EMBL" id="KE561067">
    <property type="protein sequence ID" value="EPZ33351.1"/>
    <property type="molecule type" value="Genomic_DNA"/>
</dbReference>
<dbReference type="Gene3D" id="2.130.10.10">
    <property type="entry name" value="YVTN repeat-like/Quinoprotein amine dehydrogenase"/>
    <property type="match status" value="1"/>
</dbReference>
<name>A0A075AST7_ROZAC</name>
<sequence length="310" mass="34814">MNIYTSALLREASPPPRKRLGDHQNTPIPKKVPLAVVSEKPTNDESLNNLIEQYQYHTKKLDEILTKISLILGGHSGQSIPHLSEFDQSFLENFASPNDDNGQNFIPEILSSPRKEDIDNLHDDKTEINHVSHISNINIHTKQKVFSRKPRGIYCNQNGPLIAASSLDGTVQVHDYESQKLNSTFIPFPGHWVEIMTWIPASNKAVLISSTKDTTTPSNVCFVPDMSSSNPSTIPLSGSLEPKGIMDIEIDPNIFADNFSFFTCSKDKLIIQWKVNEDLKTETKIRDLEFGPIRKIVRVKNARESQSCHG</sequence>
<dbReference type="AlphaFoldDB" id="A0A075AST7"/>
<gene>
    <name evidence="2" type="ORF">O9G_001763</name>
</gene>
<proteinExistence type="predicted"/>
<dbReference type="InterPro" id="IPR015943">
    <property type="entry name" value="WD40/YVTN_repeat-like_dom_sf"/>
</dbReference>
<keyword evidence="3" id="KW-1185">Reference proteome</keyword>
<evidence type="ECO:0000313" key="3">
    <source>
        <dbReference type="Proteomes" id="UP000030755"/>
    </source>
</evidence>
<evidence type="ECO:0000256" key="1">
    <source>
        <dbReference type="SAM" id="MobiDB-lite"/>
    </source>
</evidence>
<dbReference type="HOGENOM" id="CLU_897586_0_0_1"/>
<organism evidence="2 3">
    <name type="scientific">Rozella allomycis (strain CSF55)</name>
    <dbReference type="NCBI Taxonomy" id="988480"/>
    <lineage>
        <taxon>Eukaryota</taxon>
        <taxon>Fungi</taxon>
        <taxon>Fungi incertae sedis</taxon>
        <taxon>Cryptomycota</taxon>
        <taxon>Cryptomycota incertae sedis</taxon>
        <taxon>Rozella</taxon>
    </lineage>
</organism>
<accession>A0A075AST7</accession>
<evidence type="ECO:0008006" key="4">
    <source>
        <dbReference type="Google" id="ProtNLM"/>
    </source>
</evidence>